<dbReference type="InterPro" id="IPR025646">
    <property type="entry name" value="DUF4350"/>
</dbReference>
<dbReference type="AlphaFoldDB" id="A0A1M7QJC5"/>
<sequence length="375" mass="43277">MLGKRTWIVAVVFFLILILVSVFTRNSTPTPYPPYLVESPAPTGLKGFYTYLNQNQYQVEDSESLPNKTSTGEVRFLLNPPIYSENSVEKHYQDYLKNGNTIILAKQNPDSLFGIETEYAMEAFFNEEDQTLEVTHQNQSFDVLHDSTHRIVLHEDDRVLLKDEFGVLAIERELGEGSLIVLTEPDWLTNGQITKEQHLDVLFTILPIQDMETVIFDEYGLTDSGGLVSPFALYPNWSYILLVQGIIATIFLLWHQGKRFGPITTVREETVRFSDERLKALAIWQLKGKNYQPSIKDQLDYLQEAIRQRYGIPYYKSWQDRLNSIEGKLTSMSAIELNQIAKGFETITEQQTLNKQEFLKWSGEIDKIREEVETN</sequence>
<gene>
    <name evidence="2" type="ORF">SAMN05216179_3247</name>
</gene>
<evidence type="ECO:0000259" key="1">
    <source>
        <dbReference type="Pfam" id="PF14258"/>
    </source>
</evidence>
<dbReference type="Proteomes" id="UP000184184">
    <property type="component" value="Unassembled WGS sequence"/>
</dbReference>
<evidence type="ECO:0000313" key="3">
    <source>
        <dbReference type="Proteomes" id="UP000184184"/>
    </source>
</evidence>
<reference evidence="2 3" key="1">
    <citation type="submission" date="2016-11" db="EMBL/GenBank/DDBJ databases">
        <authorList>
            <person name="Jaros S."/>
            <person name="Januszkiewicz K."/>
            <person name="Wedrychowicz H."/>
        </authorList>
    </citation>
    <scope>NUCLEOTIDE SEQUENCE [LARGE SCALE GENOMIC DNA]</scope>
    <source>
        <strain evidence="2 3">CGMCC 1.10681</strain>
    </source>
</reference>
<dbReference type="EMBL" id="FRCZ01000007">
    <property type="protein sequence ID" value="SHN31188.1"/>
    <property type="molecule type" value="Genomic_DNA"/>
</dbReference>
<organism evidence="2 3">
    <name type="scientific">Gracilibacillus kekensis</name>
    <dbReference type="NCBI Taxonomy" id="1027249"/>
    <lineage>
        <taxon>Bacteria</taxon>
        <taxon>Bacillati</taxon>
        <taxon>Bacillota</taxon>
        <taxon>Bacilli</taxon>
        <taxon>Bacillales</taxon>
        <taxon>Bacillaceae</taxon>
        <taxon>Gracilibacillus</taxon>
    </lineage>
</organism>
<dbReference type="RefSeq" id="WP_073202880.1">
    <property type="nucleotide sequence ID" value="NZ_FRCZ01000007.1"/>
</dbReference>
<proteinExistence type="predicted"/>
<protein>
    <recommendedName>
        <fullName evidence="1">DUF4350 domain-containing protein</fullName>
    </recommendedName>
</protein>
<keyword evidence="3" id="KW-1185">Reference proteome</keyword>
<dbReference type="OrthoDB" id="2935725at2"/>
<accession>A0A1M7QJC5</accession>
<feature type="domain" description="DUF4350" evidence="1">
    <location>
        <begin position="38"/>
        <end position="202"/>
    </location>
</feature>
<evidence type="ECO:0000313" key="2">
    <source>
        <dbReference type="EMBL" id="SHN31188.1"/>
    </source>
</evidence>
<dbReference type="Pfam" id="PF14258">
    <property type="entry name" value="DUF4350"/>
    <property type="match status" value="1"/>
</dbReference>
<dbReference type="STRING" id="1027249.SAMN05216179_3247"/>
<name>A0A1M7QJC5_9BACI</name>